<name>A0A1N6Q327_9GAMM</name>
<dbReference type="EMBL" id="FTMN01000002">
    <property type="protein sequence ID" value="SIQ10879.1"/>
    <property type="molecule type" value="Genomic_DNA"/>
</dbReference>
<dbReference type="Proteomes" id="UP000186895">
    <property type="component" value="Unassembled WGS sequence"/>
</dbReference>
<dbReference type="RefSeq" id="WP_076461583.1">
    <property type="nucleotide sequence ID" value="NZ_FTMN01000002.1"/>
</dbReference>
<dbReference type="Gene3D" id="3.10.450.40">
    <property type="match status" value="1"/>
</dbReference>
<dbReference type="InterPro" id="IPR007048">
    <property type="entry name" value="IraD/Gp25-like"/>
</dbReference>
<evidence type="ECO:0000313" key="3">
    <source>
        <dbReference type="Proteomes" id="UP000186895"/>
    </source>
</evidence>
<proteinExistence type="predicted"/>
<organism evidence="2 3">
    <name type="scientific">Marinobacterium stanieri</name>
    <dbReference type="NCBI Taxonomy" id="49186"/>
    <lineage>
        <taxon>Bacteria</taxon>
        <taxon>Pseudomonadati</taxon>
        <taxon>Pseudomonadota</taxon>
        <taxon>Gammaproteobacteria</taxon>
        <taxon>Oceanospirillales</taxon>
        <taxon>Oceanospirillaceae</taxon>
        <taxon>Marinobacterium</taxon>
    </lineage>
</organism>
<dbReference type="Pfam" id="PF04965">
    <property type="entry name" value="GPW_gp25"/>
    <property type="match status" value="1"/>
</dbReference>
<sequence length="113" mass="12383">MSGMHRQSGTLIDNLDAHVRQSIGDIITTPIGSRVMRREYGSLIPELVDQPLTRTTILRLYAATAAAIMRWEPRFKISRISLELRSPAGAMIEVAGRIGTAPVTINTPVGDRS</sequence>
<dbReference type="AlphaFoldDB" id="A0A1N6Q327"/>
<gene>
    <name evidence="2" type="ORF">SAMN05421647_102213</name>
</gene>
<reference evidence="2 3" key="1">
    <citation type="submission" date="2017-01" db="EMBL/GenBank/DDBJ databases">
        <authorList>
            <person name="Mah S.A."/>
            <person name="Swanson W.J."/>
            <person name="Moy G.W."/>
            <person name="Vacquier V.D."/>
        </authorList>
    </citation>
    <scope>NUCLEOTIDE SEQUENCE [LARGE SCALE GENOMIC DNA]</scope>
    <source>
        <strain evidence="2 3">DSM 7027</strain>
    </source>
</reference>
<keyword evidence="3" id="KW-1185">Reference proteome</keyword>
<feature type="domain" description="IraD/Gp25-like" evidence="1">
    <location>
        <begin position="14"/>
        <end position="98"/>
    </location>
</feature>
<evidence type="ECO:0000259" key="1">
    <source>
        <dbReference type="Pfam" id="PF04965"/>
    </source>
</evidence>
<dbReference type="STRING" id="49186.SAMN05421647_102213"/>
<dbReference type="SUPFAM" id="SSF160719">
    <property type="entry name" value="gpW/gp25-like"/>
    <property type="match status" value="1"/>
</dbReference>
<accession>A0A1N6Q327</accession>
<evidence type="ECO:0000313" key="2">
    <source>
        <dbReference type="EMBL" id="SIQ10879.1"/>
    </source>
</evidence>
<protein>
    <recommendedName>
        <fullName evidence="1">IraD/Gp25-like domain-containing protein</fullName>
    </recommendedName>
</protein>